<gene>
    <name evidence="1" type="ORF">MRB53_006012</name>
</gene>
<sequence>MDDSENEELMQQMALQVFLRRWNRTGNGDGDGGDSLMRREFPLSCPLIISQTMSTHSSSIIVRDEGSWKRDPNTFKNEGCKRCLCKNSKCLMLYCARFV</sequence>
<name>A0ACC2MFY5_PERAE</name>
<evidence type="ECO:0000313" key="1">
    <source>
        <dbReference type="EMBL" id="KAJ8644264.1"/>
    </source>
</evidence>
<dbReference type="EMBL" id="CM056810">
    <property type="protein sequence ID" value="KAJ8644264.1"/>
    <property type="molecule type" value="Genomic_DNA"/>
</dbReference>
<keyword evidence="2" id="KW-1185">Reference proteome</keyword>
<reference evidence="1 2" key="1">
    <citation type="journal article" date="2022" name="Hortic Res">
        <title>A haplotype resolved chromosomal level avocado genome allows analysis of novel avocado genes.</title>
        <authorList>
            <person name="Nath O."/>
            <person name="Fletcher S.J."/>
            <person name="Hayward A."/>
            <person name="Shaw L.M."/>
            <person name="Masouleh A.K."/>
            <person name="Furtado A."/>
            <person name="Henry R.J."/>
            <person name="Mitter N."/>
        </authorList>
    </citation>
    <scope>NUCLEOTIDE SEQUENCE [LARGE SCALE GENOMIC DNA]</scope>
    <source>
        <strain evidence="2">cv. Hass</strain>
    </source>
</reference>
<dbReference type="Proteomes" id="UP001234297">
    <property type="component" value="Chromosome 2"/>
</dbReference>
<proteinExistence type="predicted"/>
<organism evidence="1 2">
    <name type="scientific">Persea americana</name>
    <name type="common">Avocado</name>
    <dbReference type="NCBI Taxonomy" id="3435"/>
    <lineage>
        <taxon>Eukaryota</taxon>
        <taxon>Viridiplantae</taxon>
        <taxon>Streptophyta</taxon>
        <taxon>Embryophyta</taxon>
        <taxon>Tracheophyta</taxon>
        <taxon>Spermatophyta</taxon>
        <taxon>Magnoliopsida</taxon>
        <taxon>Magnoliidae</taxon>
        <taxon>Laurales</taxon>
        <taxon>Lauraceae</taxon>
        <taxon>Persea</taxon>
    </lineage>
</organism>
<evidence type="ECO:0000313" key="2">
    <source>
        <dbReference type="Proteomes" id="UP001234297"/>
    </source>
</evidence>
<protein>
    <submittedName>
        <fullName evidence="1">Uncharacterized protein</fullName>
    </submittedName>
</protein>
<accession>A0ACC2MFY5</accession>
<comment type="caution">
    <text evidence="1">The sequence shown here is derived from an EMBL/GenBank/DDBJ whole genome shotgun (WGS) entry which is preliminary data.</text>
</comment>